<evidence type="ECO:0000313" key="2">
    <source>
        <dbReference type="EMBL" id="JAP89025.1"/>
    </source>
</evidence>
<protein>
    <submittedName>
        <fullName evidence="2">Uncharacterized protein</fullName>
    </submittedName>
</protein>
<sequence>SSNLYKTINKPSLEQQIELLETKVQNQQNIVVRYEDDLQKCTQQLTNARQKIDDLNQKNYQIQQQASMQQFKLTDHISELQAELQTQKEYSAQAQQLKLQNTDLSAQKLLLQKTIEQLQAKQQLEIDLQVRNSIKYQQQQIQKYQDQIDDLNQKIANEQSQKQNYKSLNEQLLIQISQMNQLLKDQKDAHDQELQVAKSQTVPQSAQTSTRESPRLVKEVIKIEQMVAKECKCHIYGLQIRELEEELQKSKYLSISRAKLIEQLRLELQIANGVIKQQKMQMEEIKRVSQPSDNNLVESLKEELKYIKSFQQNASFQNEQTPKLPQWQNRMAKSFSKDQQANLDEFDQMNLKL</sequence>
<name>A0A146JZ83_9EUKA</name>
<proteinExistence type="predicted"/>
<organism evidence="2">
    <name type="scientific">Trepomonas sp. PC1</name>
    <dbReference type="NCBI Taxonomy" id="1076344"/>
    <lineage>
        <taxon>Eukaryota</taxon>
        <taxon>Metamonada</taxon>
        <taxon>Diplomonadida</taxon>
        <taxon>Hexamitidae</taxon>
        <taxon>Hexamitinae</taxon>
        <taxon>Trepomonas</taxon>
    </lineage>
</organism>
<gene>
    <name evidence="2" type="ORF">TPC1_31480</name>
</gene>
<feature type="region of interest" description="Disordered" evidence="1">
    <location>
        <begin position="187"/>
        <end position="213"/>
    </location>
</feature>
<feature type="non-terminal residue" evidence="2">
    <location>
        <position position="353"/>
    </location>
</feature>
<dbReference type="AlphaFoldDB" id="A0A146JZ83"/>
<evidence type="ECO:0000256" key="1">
    <source>
        <dbReference type="SAM" id="MobiDB-lite"/>
    </source>
</evidence>
<feature type="compositionally biased region" description="Polar residues" evidence="1">
    <location>
        <begin position="197"/>
        <end position="211"/>
    </location>
</feature>
<reference evidence="2" key="1">
    <citation type="submission" date="2015-07" db="EMBL/GenBank/DDBJ databases">
        <title>Adaptation to a free-living lifestyle via gene acquisitions in the diplomonad Trepomonas sp. PC1.</title>
        <authorList>
            <person name="Xu F."/>
            <person name="Jerlstrom-Hultqvist J."/>
            <person name="Kolisko M."/>
            <person name="Simpson A.G.B."/>
            <person name="Roger A.J."/>
            <person name="Svard S.G."/>
            <person name="Andersson J.O."/>
        </authorList>
    </citation>
    <scope>NUCLEOTIDE SEQUENCE</scope>
    <source>
        <strain evidence="2">PC1</strain>
    </source>
</reference>
<accession>A0A146JZ83</accession>
<dbReference type="EMBL" id="GDID01007581">
    <property type="protein sequence ID" value="JAP89025.1"/>
    <property type="molecule type" value="Transcribed_RNA"/>
</dbReference>
<feature type="non-terminal residue" evidence="2">
    <location>
        <position position="1"/>
    </location>
</feature>